<sequence length="584" mass="65703">MAQAIPAYSMSSILLRKSFCDQLDAFVCRFWWSPKSKAGIKHLIAKATCLLVGNGDSIRTCSDLWIPNLPSFTPTPKVDANPDIALVVSQLLTPNRSSWDISKLSLLFEEQVVDLIQKILIPSYPMEDSCSWTATNSGLFSIKSAYWLCREGPPLLNSDYIRGQIWRFKIHEHLKINLWRIAANVLPTMERNQAIFGDNTLNIDRVASKISCLFSEHKNSDASTTRQQVPSSTQTWIPLPGLSFKINVDAAVGPCFSSIVAVARDQRGELPHRSLQTLAQRHGPLMLLHFGCVPVLVVLSADAAQEIMKSRDLNFANRPKSSMFDKLSYNYKDVSMAPHGEYWRQMKSILMLHLLSNKRVQSFCTVREEETFLMIDKIKESCSSSVNLSEMFAKLTNDVVCRVALGRKYGEGEGGRKFKELLGEIEELLGTINVGDYIPSLAWLNRVNGLDAKAEKVAKQFDDFLERVIDKHINCQKIRDHNHGFSQEKEDQKDFVDILLWIQEENVIGFPINRVSIKALILEGCPGISIAITAIELILANLVHNFEWTVPDGATGKDLDMVESNDLSIHRKFPLMAIATPYFG</sequence>
<protein>
    <recommendedName>
        <fullName evidence="6">Cytochrome P450</fullName>
    </recommendedName>
</protein>
<dbReference type="SUPFAM" id="SSF48264">
    <property type="entry name" value="Cytochrome P450"/>
    <property type="match status" value="1"/>
</dbReference>
<reference evidence="4 5" key="1">
    <citation type="journal article" date="2016" name="G3 (Bethesda)">
        <title>First Draft Assembly and Annotation of the Genome of a California Endemic Oak Quercus lobata Nee (Fagaceae).</title>
        <authorList>
            <person name="Sork V.L."/>
            <person name="Fitz-Gibbon S.T."/>
            <person name="Puiu D."/>
            <person name="Crepeau M."/>
            <person name="Gugger P.F."/>
            <person name="Sherman R."/>
            <person name="Stevens K."/>
            <person name="Langley C.H."/>
            <person name="Pellegrini M."/>
            <person name="Salzberg S.L."/>
        </authorList>
    </citation>
    <scope>NUCLEOTIDE SEQUENCE [LARGE SCALE GENOMIC DNA]</scope>
    <source>
        <strain evidence="4 5">cv. SW786</strain>
    </source>
</reference>
<dbReference type="Pfam" id="PF00067">
    <property type="entry name" value="p450"/>
    <property type="match status" value="1"/>
</dbReference>
<dbReference type="InterPro" id="IPR002401">
    <property type="entry name" value="Cyt_P450_E_grp-I"/>
</dbReference>
<evidence type="ECO:0008006" key="6">
    <source>
        <dbReference type="Google" id="ProtNLM"/>
    </source>
</evidence>
<dbReference type="PANTHER" id="PTHR47955:SF15">
    <property type="entry name" value="CYTOCHROME P450 71A2-LIKE"/>
    <property type="match status" value="1"/>
</dbReference>
<reference evidence="4" key="2">
    <citation type="submission" date="2021-01" db="UniProtKB">
        <authorList>
            <consortium name="EnsemblPlants"/>
        </authorList>
    </citation>
    <scope>IDENTIFICATION</scope>
</reference>
<dbReference type="InterPro" id="IPR036396">
    <property type="entry name" value="Cyt_P450_sf"/>
</dbReference>
<evidence type="ECO:0000256" key="1">
    <source>
        <dbReference type="ARBA" id="ARBA00010617"/>
    </source>
</evidence>
<keyword evidence="2" id="KW-0479">Metal-binding</keyword>
<dbReference type="GO" id="GO:0016705">
    <property type="term" value="F:oxidoreductase activity, acting on paired donors, with incorporation or reduction of molecular oxygen"/>
    <property type="evidence" value="ECO:0007669"/>
    <property type="project" value="InterPro"/>
</dbReference>
<dbReference type="PANTHER" id="PTHR47955">
    <property type="entry name" value="CYTOCHROME P450 FAMILY 71 PROTEIN"/>
    <property type="match status" value="1"/>
</dbReference>
<name>A0A7N2MN14_QUELO</name>
<keyword evidence="3" id="KW-0408">Iron</keyword>
<dbReference type="EMBL" id="LRBV02000010">
    <property type="status" value="NOT_ANNOTATED_CDS"/>
    <property type="molecule type" value="Genomic_DNA"/>
</dbReference>
<keyword evidence="5" id="KW-1185">Reference proteome</keyword>
<accession>A0A7N2MN14</accession>
<dbReference type="GO" id="GO:0020037">
    <property type="term" value="F:heme binding"/>
    <property type="evidence" value="ECO:0007669"/>
    <property type="project" value="InterPro"/>
</dbReference>
<dbReference type="Gene3D" id="1.10.630.10">
    <property type="entry name" value="Cytochrome P450"/>
    <property type="match status" value="1"/>
</dbReference>
<evidence type="ECO:0000313" key="5">
    <source>
        <dbReference type="Proteomes" id="UP000594261"/>
    </source>
</evidence>
<dbReference type="Proteomes" id="UP000594261">
    <property type="component" value="Chromosome 10"/>
</dbReference>
<comment type="similarity">
    <text evidence="1">Belongs to the cytochrome P450 family.</text>
</comment>
<dbReference type="Gramene" id="QL10p006337:mrna">
    <property type="protein sequence ID" value="QL10p006337:mrna"/>
    <property type="gene ID" value="QL10p006337"/>
</dbReference>
<dbReference type="InParanoid" id="A0A7N2MN14"/>
<organism evidence="4 5">
    <name type="scientific">Quercus lobata</name>
    <name type="common">Valley oak</name>
    <dbReference type="NCBI Taxonomy" id="97700"/>
    <lineage>
        <taxon>Eukaryota</taxon>
        <taxon>Viridiplantae</taxon>
        <taxon>Streptophyta</taxon>
        <taxon>Embryophyta</taxon>
        <taxon>Tracheophyta</taxon>
        <taxon>Spermatophyta</taxon>
        <taxon>Magnoliopsida</taxon>
        <taxon>eudicotyledons</taxon>
        <taxon>Gunneridae</taxon>
        <taxon>Pentapetalae</taxon>
        <taxon>rosids</taxon>
        <taxon>fabids</taxon>
        <taxon>Fagales</taxon>
        <taxon>Fagaceae</taxon>
        <taxon>Quercus</taxon>
    </lineage>
</organism>
<dbReference type="GO" id="GO:0004497">
    <property type="term" value="F:monooxygenase activity"/>
    <property type="evidence" value="ECO:0007669"/>
    <property type="project" value="InterPro"/>
</dbReference>
<dbReference type="EnsemblPlants" id="QL10p006337:mrna">
    <property type="protein sequence ID" value="QL10p006337:mrna"/>
    <property type="gene ID" value="QL10p006337"/>
</dbReference>
<dbReference type="AlphaFoldDB" id="A0A7N2MN14"/>
<dbReference type="PRINTS" id="PR00463">
    <property type="entry name" value="EP450I"/>
</dbReference>
<evidence type="ECO:0000256" key="2">
    <source>
        <dbReference type="ARBA" id="ARBA00022723"/>
    </source>
</evidence>
<evidence type="ECO:0000313" key="4">
    <source>
        <dbReference type="EnsemblPlants" id="QL10p006337:mrna"/>
    </source>
</evidence>
<dbReference type="InterPro" id="IPR001128">
    <property type="entry name" value="Cyt_P450"/>
</dbReference>
<dbReference type="GO" id="GO:0005506">
    <property type="term" value="F:iron ion binding"/>
    <property type="evidence" value="ECO:0007669"/>
    <property type="project" value="InterPro"/>
</dbReference>
<proteinExistence type="inferred from homology"/>
<evidence type="ECO:0000256" key="3">
    <source>
        <dbReference type="ARBA" id="ARBA00023004"/>
    </source>
</evidence>